<reference evidence="1 2" key="1">
    <citation type="journal article" date="2014" name="BMC Vet. Res.">
        <title>First report of Corynebacterium pseudotuberculosis from caseous lymphadenitis lesions in Black Alentejano pig (Sus scrofa domesticus).</title>
        <authorList>
            <person name="Oliveira M."/>
            <person name="Barroco C."/>
            <person name="Mottola C."/>
            <person name="Santos R."/>
            <person name="Lemsaddek A."/>
            <person name="Tavares L."/>
            <person name="Semedo-Lemsaddek T."/>
        </authorList>
    </citation>
    <scope>NUCLEOTIDE SEQUENCE [LARGE SCALE GENOMIC DNA]</scope>
    <source>
        <strain evidence="1 2">PO100/5</strain>
    </source>
</reference>
<dbReference type="EMBL" id="CP021417">
    <property type="protein sequence ID" value="ARU46815.1"/>
    <property type="molecule type" value="Genomic_DNA"/>
</dbReference>
<reference evidence="1 2" key="3">
    <citation type="journal article" date="2020" name="Int. J. Syst. Evol. Microbiol.">
        <title>Corynebacterium silvaticum sp. nov., a unique group of NTTB corynebacteria in wild boar and roe deer.</title>
        <authorList>
            <person name="Dangel A."/>
            <person name="Berger A."/>
            <person name="Rau J."/>
            <person name="Eisenberg T."/>
            <person name="Kampfer P."/>
            <person name="Margos G."/>
            <person name="Contzen M."/>
            <person name="Busse H.J."/>
            <person name="Konrad R."/>
            <person name="Peters M."/>
            <person name="Sting R."/>
            <person name="Sing A."/>
        </authorList>
    </citation>
    <scope>NUCLEOTIDE SEQUENCE [LARGE SCALE GENOMIC DNA]</scope>
    <source>
        <strain evidence="1 2">PO100/5</strain>
    </source>
</reference>
<dbReference type="KEGG" id="csil:CBE74_10560"/>
<gene>
    <name evidence="1" type="ORF">CBE74_10560</name>
</gene>
<dbReference type="RefSeq" id="WP_087454596.1">
    <property type="nucleotide sequence ID" value="NZ_CP021417.2"/>
</dbReference>
<evidence type="ECO:0000313" key="1">
    <source>
        <dbReference type="EMBL" id="ARU46815.1"/>
    </source>
</evidence>
<dbReference type="AlphaFoldDB" id="A0A7Y4LHF8"/>
<name>A0A7Y4LHF8_9CORY</name>
<proteinExistence type="predicted"/>
<dbReference type="GeneID" id="75008657"/>
<reference evidence="1 2" key="4">
    <citation type="journal article" date="2020" name="PLoS ONE">
        <title>Taxonomic classification of strain PO100/5 shows a broader geographic distribution and genetic markers of the recently described Corynebacterium silvaticum.</title>
        <authorList>
            <person name="Viana M.V.C."/>
            <person name="Profeta R."/>
            <person name="da Silva A.L."/>
            <person name="Hurtado R."/>
            <person name="Cerqueira J.C."/>
            <person name="Ribeiro B.F.S."/>
            <person name="Almeida M.O."/>
            <person name="Morais-Rodrigues F."/>
            <person name="Soares S.C."/>
            <person name="Oliveira M."/>
            <person name="Tavares L."/>
            <person name="Figueiredo H."/>
            <person name="Wattam A.R."/>
            <person name="Barh D."/>
            <person name="Ghosh P."/>
            <person name="Silva A."/>
            <person name="Azevedo V."/>
        </authorList>
    </citation>
    <scope>NUCLEOTIDE SEQUENCE [LARGE SCALE GENOMIC DNA]</scope>
    <source>
        <strain evidence="1 2">PO100/5</strain>
    </source>
</reference>
<sequence length="82" mass="8763">MSNTAIVAAEAAASAATEVKQGFYKFFEIVFKNLAVVNEFIARGFGSSIADEKNAKGFSSVFRTFHTWLTTGSSAPAPKPKV</sequence>
<protein>
    <submittedName>
        <fullName evidence="1">Uncharacterized protein</fullName>
    </submittedName>
</protein>
<evidence type="ECO:0000313" key="2">
    <source>
        <dbReference type="Proteomes" id="UP000195652"/>
    </source>
</evidence>
<dbReference type="Proteomes" id="UP000195652">
    <property type="component" value="Chromosome"/>
</dbReference>
<keyword evidence="2" id="KW-1185">Reference proteome</keyword>
<organism evidence="1 2">
    <name type="scientific">Corynebacterium silvaticum</name>
    <dbReference type="NCBI Taxonomy" id="2320431"/>
    <lineage>
        <taxon>Bacteria</taxon>
        <taxon>Bacillati</taxon>
        <taxon>Actinomycetota</taxon>
        <taxon>Actinomycetes</taxon>
        <taxon>Mycobacteriales</taxon>
        <taxon>Corynebacteriaceae</taxon>
        <taxon>Corynebacterium</taxon>
    </lineage>
</organism>
<accession>A0A7Y4LHF8</accession>
<reference evidence="1 2" key="2">
    <citation type="journal article" date="2020" name="Antonie Van Leeuwenhoek">
        <title>Phylogenomic characterisation of a novel corynebacterial species pathogenic to animals.</title>
        <authorList>
            <person name="Moller J."/>
            <person name="Musella L."/>
            <person name="Melnikov V."/>
            <person name="Geissdorfer W."/>
            <person name="Burkovski A."/>
            <person name="Sangal V."/>
        </authorList>
    </citation>
    <scope>NUCLEOTIDE SEQUENCE [LARGE SCALE GENOMIC DNA]</scope>
    <source>
        <strain evidence="1 2">PO100/5</strain>
    </source>
</reference>